<comment type="caution">
    <text evidence="12">The sequence shown here is derived from an EMBL/GenBank/DDBJ whole genome shotgun (WGS) entry which is preliminary data.</text>
</comment>
<accession>A0AAP2RCT4</accession>
<evidence type="ECO:0000313" key="12">
    <source>
        <dbReference type="EMBL" id="MCD1294516.1"/>
    </source>
</evidence>
<keyword evidence="5" id="KW-0500">Molybdenum</keyword>
<dbReference type="AlphaFoldDB" id="A0AAP2RCT4"/>
<evidence type="ECO:0000256" key="5">
    <source>
        <dbReference type="ARBA" id="ARBA00022505"/>
    </source>
</evidence>
<comment type="pathway">
    <text evidence="2">Cofactor biosynthesis; molybdopterin biosynthesis.</text>
</comment>
<dbReference type="Pfam" id="PF12727">
    <property type="entry name" value="PBP_like"/>
    <property type="match status" value="1"/>
</dbReference>
<dbReference type="GO" id="GO:0061599">
    <property type="term" value="F:molybdopterin molybdotransferase activity"/>
    <property type="evidence" value="ECO:0007669"/>
    <property type="project" value="UniProtKB-EC"/>
</dbReference>
<evidence type="ECO:0000256" key="10">
    <source>
        <dbReference type="ARBA" id="ARBA00047317"/>
    </source>
</evidence>
<dbReference type="CDD" id="cd00887">
    <property type="entry name" value="MoeA"/>
    <property type="match status" value="1"/>
</dbReference>
<dbReference type="GO" id="GO:0046872">
    <property type="term" value="F:metal ion binding"/>
    <property type="evidence" value="ECO:0007669"/>
    <property type="project" value="UniProtKB-KW"/>
</dbReference>
<evidence type="ECO:0000259" key="11">
    <source>
        <dbReference type="SMART" id="SM00852"/>
    </source>
</evidence>
<dbReference type="SUPFAM" id="SSF53218">
    <property type="entry name" value="Molybdenum cofactor biosynthesis proteins"/>
    <property type="match status" value="1"/>
</dbReference>
<dbReference type="EC" id="2.10.1.1" evidence="4"/>
<dbReference type="NCBIfam" id="NF011068">
    <property type="entry name" value="PRK14498.1"/>
    <property type="match status" value="1"/>
</dbReference>
<dbReference type="Gene3D" id="3.40.190.10">
    <property type="entry name" value="Periplasmic binding protein-like II"/>
    <property type="match status" value="1"/>
</dbReference>
<organism evidence="12 13">
    <name type="scientific">Methanooceanicella nereidis</name>
    <dbReference type="NCBI Taxonomy" id="2052831"/>
    <lineage>
        <taxon>Archaea</taxon>
        <taxon>Methanobacteriati</taxon>
        <taxon>Methanobacteriota</taxon>
        <taxon>Stenosarchaea group</taxon>
        <taxon>Methanomicrobia</taxon>
        <taxon>Methanocellales</taxon>
        <taxon>Methanocellaceae</taxon>
        <taxon>Methanooceanicella</taxon>
    </lineage>
</organism>
<dbReference type="InterPro" id="IPR005111">
    <property type="entry name" value="MoeA_C_domain_IV"/>
</dbReference>
<feature type="domain" description="MoaB/Mog" evidence="11">
    <location>
        <begin position="187"/>
        <end position="324"/>
    </location>
</feature>
<dbReference type="Gene3D" id="2.40.340.10">
    <property type="entry name" value="MoeA, C-terminal, domain IV"/>
    <property type="match status" value="1"/>
</dbReference>
<evidence type="ECO:0000256" key="2">
    <source>
        <dbReference type="ARBA" id="ARBA00005046"/>
    </source>
</evidence>
<dbReference type="InterPro" id="IPR024370">
    <property type="entry name" value="PBP_domain"/>
</dbReference>
<gene>
    <name evidence="12" type="ORF">CUJ83_05815</name>
</gene>
<dbReference type="FunFam" id="2.40.340.10:FF:000005">
    <property type="entry name" value="Molybdopterin molybdenumtransferase MoeA"/>
    <property type="match status" value="1"/>
</dbReference>
<name>A0AAP2RCT4_9EURY</name>
<keyword evidence="13" id="KW-1185">Reference proteome</keyword>
<dbReference type="SMART" id="SM00852">
    <property type="entry name" value="MoCF_biosynth"/>
    <property type="match status" value="1"/>
</dbReference>
<dbReference type="PANTHER" id="PTHR10192">
    <property type="entry name" value="MOLYBDOPTERIN BIOSYNTHESIS PROTEIN"/>
    <property type="match status" value="1"/>
</dbReference>
<dbReference type="SUPFAM" id="SSF63867">
    <property type="entry name" value="MoeA C-terminal domain-like"/>
    <property type="match status" value="1"/>
</dbReference>
<reference evidence="12 13" key="1">
    <citation type="submission" date="2017-11" db="EMBL/GenBank/DDBJ databases">
        <title>Isolation and Characterization of Family Methanocellaceae Species from Potential Methane Hydrate Area Offshore Southwestern Taiwan.</title>
        <authorList>
            <person name="Zhang W.-L."/>
            <person name="Chen W.-C."/>
            <person name="Lai M.-C."/>
            <person name="Chen S.-C."/>
        </authorList>
    </citation>
    <scope>NUCLEOTIDE SEQUENCE [LARGE SCALE GENOMIC DNA]</scope>
    <source>
        <strain evidence="12 13">CWC-04</strain>
    </source>
</reference>
<keyword evidence="8" id="KW-0460">Magnesium</keyword>
<dbReference type="PROSITE" id="PS01079">
    <property type="entry name" value="MOCF_BIOSYNTHESIS_2"/>
    <property type="match status" value="1"/>
</dbReference>
<keyword evidence="7" id="KW-0479">Metal-binding</keyword>
<proteinExistence type="inferred from homology"/>
<evidence type="ECO:0000256" key="4">
    <source>
        <dbReference type="ARBA" id="ARBA00013269"/>
    </source>
</evidence>
<sequence length="640" mass="69086">MSERKEFRTLVSLEDAKKALIPFYKRDIEEVPLNECYNRVLARNVYSRVDVPGFDRASMDGFAVKAKDTWGADEESPRPLRIKGIIHAGDKPDISVEPSTAVEIATGAVMPRGANAVVMVENTDTSGEDVNVRKPVSPGENVMHTGADIMMGELALRAGTRLTSREISVLAAVGLDRVAVYKKPRVGIISTGNELMMPGTILEPGQIYDVNAYAVGAGVIENGGEPVYLGIIRDVYEDFQKAVVEATKKYDIVVTSGSTSAGASDMMFSTVGSFGKVLVHGIKIKPGKPTIIGEANDRPFIGLPGYPSSAITIFNEVVAPMIRHMSGYPEKARREVTARMAVRVRSEGGREVLLPVGLINEKDALSAYPIEKGSGAVSSLLDADGYIEISEDTHVIDEGDKVSVKLFSEEITFPDLLMIGSHCLGIDIITEMMSEKGYTVRSINVGSMGGFRAIRKGIADAAGVHLLDESGVYNEPFLRSLNVEDAVLIKGYVREQGLILPKGNPSGIKGLEDLPGKQFINRTKGSGTRTLLDMELKKIAEGRGTTLQVLTESIPGYDVEAKTHNAVASAILMGKADAGLGIKTVAEQNGLDFIPLRDEEYDFVVKASSMNKPAVIAFMDILRSAEFKKRIAELGYKPQA</sequence>
<evidence type="ECO:0000256" key="1">
    <source>
        <dbReference type="ARBA" id="ARBA00001946"/>
    </source>
</evidence>
<dbReference type="PANTHER" id="PTHR10192:SF5">
    <property type="entry name" value="GEPHYRIN"/>
    <property type="match status" value="1"/>
</dbReference>
<evidence type="ECO:0000256" key="6">
    <source>
        <dbReference type="ARBA" id="ARBA00022679"/>
    </source>
</evidence>
<dbReference type="SUPFAM" id="SSF53850">
    <property type="entry name" value="Periplasmic binding protein-like II"/>
    <property type="match status" value="1"/>
</dbReference>
<dbReference type="InterPro" id="IPR036135">
    <property type="entry name" value="MoeA_linker/N_sf"/>
</dbReference>
<evidence type="ECO:0000313" key="13">
    <source>
        <dbReference type="Proteomes" id="UP001320159"/>
    </source>
</evidence>
<dbReference type="SUPFAM" id="SSF63882">
    <property type="entry name" value="MoeA N-terminal region -like"/>
    <property type="match status" value="1"/>
</dbReference>
<dbReference type="Proteomes" id="UP001320159">
    <property type="component" value="Unassembled WGS sequence"/>
</dbReference>
<evidence type="ECO:0000256" key="7">
    <source>
        <dbReference type="ARBA" id="ARBA00022723"/>
    </source>
</evidence>
<keyword evidence="9" id="KW-0501">Molybdenum cofactor biosynthesis</keyword>
<dbReference type="NCBIfam" id="TIGR00177">
    <property type="entry name" value="molyb_syn"/>
    <property type="match status" value="1"/>
</dbReference>
<dbReference type="InterPro" id="IPR038987">
    <property type="entry name" value="MoeA-like"/>
</dbReference>
<dbReference type="Pfam" id="PF03453">
    <property type="entry name" value="MoeA_N"/>
    <property type="match status" value="1"/>
</dbReference>
<comment type="similarity">
    <text evidence="3">Belongs to the MoeA family.</text>
</comment>
<dbReference type="Pfam" id="PF00994">
    <property type="entry name" value="MoCF_biosynth"/>
    <property type="match status" value="1"/>
</dbReference>
<dbReference type="GO" id="GO:0006777">
    <property type="term" value="P:Mo-molybdopterin cofactor biosynthetic process"/>
    <property type="evidence" value="ECO:0007669"/>
    <property type="project" value="UniProtKB-KW"/>
</dbReference>
<dbReference type="Pfam" id="PF03454">
    <property type="entry name" value="MoeA_C"/>
    <property type="match status" value="1"/>
</dbReference>
<dbReference type="NCBIfam" id="NF045515">
    <property type="entry name" value="Glp_gephyrin"/>
    <property type="match status" value="1"/>
</dbReference>
<dbReference type="Gene3D" id="3.90.105.10">
    <property type="entry name" value="Molybdopterin biosynthesis moea protein, domain 2"/>
    <property type="match status" value="1"/>
</dbReference>
<comment type="catalytic activity">
    <reaction evidence="10">
        <text>adenylyl-molybdopterin + molybdate = Mo-molybdopterin + AMP + H(+)</text>
        <dbReference type="Rhea" id="RHEA:35047"/>
        <dbReference type="ChEBI" id="CHEBI:15378"/>
        <dbReference type="ChEBI" id="CHEBI:36264"/>
        <dbReference type="ChEBI" id="CHEBI:62727"/>
        <dbReference type="ChEBI" id="CHEBI:71302"/>
        <dbReference type="ChEBI" id="CHEBI:456215"/>
        <dbReference type="EC" id="2.10.1.1"/>
    </reaction>
</comment>
<dbReference type="EMBL" id="PGCK01000004">
    <property type="protein sequence ID" value="MCD1294516.1"/>
    <property type="molecule type" value="Genomic_DNA"/>
</dbReference>
<dbReference type="FunFam" id="3.40.980.10:FF:000004">
    <property type="entry name" value="Molybdopterin molybdenumtransferase"/>
    <property type="match status" value="1"/>
</dbReference>
<dbReference type="RefSeq" id="WP_230741349.1">
    <property type="nucleotide sequence ID" value="NZ_PGCK01000004.1"/>
</dbReference>
<dbReference type="Gene3D" id="3.40.980.10">
    <property type="entry name" value="MoaB/Mog-like domain"/>
    <property type="match status" value="1"/>
</dbReference>
<dbReference type="GO" id="GO:0005737">
    <property type="term" value="C:cytoplasm"/>
    <property type="evidence" value="ECO:0007669"/>
    <property type="project" value="TreeGrafter"/>
</dbReference>
<evidence type="ECO:0000256" key="8">
    <source>
        <dbReference type="ARBA" id="ARBA00022842"/>
    </source>
</evidence>
<evidence type="ECO:0000256" key="9">
    <source>
        <dbReference type="ARBA" id="ARBA00023150"/>
    </source>
</evidence>
<comment type="cofactor">
    <cofactor evidence="1">
        <name>Mg(2+)</name>
        <dbReference type="ChEBI" id="CHEBI:18420"/>
    </cofactor>
</comment>
<dbReference type="InterPro" id="IPR036688">
    <property type="entry name" value="MoeA_C_domain_IV_sf"/>
</dbReference>
<dbReference type="Gene3D" id="2.170.190.11">
    <property type="entry name" value="Molybdopterin biosynthesis moea protein, domain 3"/>
    <property type="match status" value="1"/>
</dbReference>
<dbReference type="InterPro" id="IPR008284">
    <property type="entry name" value="MoCF_biosynth_CS"/>
</dbReference>
<dbReference type="InterPro" id="IPR005110">
    <property type="entry name" value="MoeA_linker/N"/>
</dbReference>
<dbReference type="InterPro" id="IPR036425">
    <property type="entry name" value="MoaB/Mog-like_dom_sf"/>
</dbReference>
<dbReference type="FunFam" id="3.40.190.10:FF:000566">
    <property type="entry name" value="Molybdenum cofactor biosynthesis protein"/>
    <property type="match status" value="1"/>
</dbReference>
<dbReference type="InterPro" id="IPR001453">
    <property type="entry name" value="MoaB/Mog_dom"/>
</dbReference>
<evidence type="ECO:0000256" key="3">
    <source>
        <dbReference type="ARBA" id="ARBA00010763"/>
    </source>
</evidence>
<keyword evidence="6" id="KW-0808">Transferase</keyword>
<protein>
    <recommendedName>
        <fullName evidence="4">molybdopterin molybdotransferase</fullName>
        <ecNumber evidence="4">2.10.1.1</ecNumber>
    </recommendedName>
</protein>